<dbReference type="Proteomes" id="UP001470230">
    <property type="component" value="Unassembled WGS sequence"/>
</dbReference>
<feature type="region of interest" description="Disordered" evidence="1">
    <location>
        <begin position="147"/>
        <end position="180"/>
    </location>
</feature>
<accession>A0ABR2JZ98</accession>
<reference evidence="2 3" key="1">
    <citation type="submission" date="2024-04" db="EMBL/GenBank/DDBJ databases">
        <title>Tritrichomonas musculus Genome.</title>
        <authorList>
            <person name="Alves-Ferreira E."/>
            <person name="Grigg M."/>
            <person name="Lorenzi H."/>
            <person name="Galac M."/>
        </authorList>
    </citation>
    <scope>NUCLEOTIDE SEQUENCE [LARGE SCALE GENOMIC DNA]</scope>
    <source>
        <strain evidence="2 3">EAF2021</strain>
    </source>
</reference>
<organism evidence="2 3">
    <name type="scientific">Tritrichomonas musculus</name>
    <dbReference type="NCBI Taxonomy" id="1915356"/>
    <lineage>
        <taxon>Eukaryota</taxon>
        <taxon>Metamonada</taxon>
        <taxon>Parabasalia</taxon>
        <taxon>Tritrichomonadida</taxon>
        <taxon>Tritrichomonadidae</taxon>
        <taxon>Tritrichomonas</taxon>
    </lineage>
</organism>
<proteinExistence type="predicted"/>
<dbReference type="EMBL" id="JAPFFF010000008">
    <property type="protein sequence ID" value="KAK8884186.1"/>
    <property type="molecule type" value="Genomic_DNA"/>
</dbReference>
<evidence type="ECO:0000313" key="2">
    <source>
        <dbReference type="EMBL" id="KAK8884186.1"/>
    </source>
</evidence>
<keyword evidence="3" id="KW-1185">Reference proteome</keyword>
<name>A0ABR2JZ98_9EUKA</name>
<comment type="caution">
    <text evidence="2">The sequence shown here is derived from an EMBL/GenBank/DDBJ whole genome shotgun (WGS) entry which is preliminary data.</text>
</comment>
<protein>
    <submittedName>
        <fullName evidence="2">Uncharacterized protein</fullName>
    </submittedName>
</protein>
<evidence type="ECO:0000313" key="3">
    <source>
        <dbReference type="Proteomes" id="UP001470230"/>
    </source>
</evidence>
<gene>
    <name evidence="2" type="ORF">M9Y10_043292</name>
</gene>
<evidence type="ECO:0000256" key="1">
    <source>
        <dbReference type="SAM" id="MobiDB-lite"/>
    </source>
</evidence>
<feature type="compositionally biased region" description="Polar residues" evidence="1">
    <location>
        <begin position="149"/>
        <end position="158"/>
    </location>
</feature>
<sequence>MKRPEAPPESFVGIQGDSLHITNMRKRIKEQMNKTEKKSSSILINGKQFPERNFNSQMAKRRSNTCSAPIKSRYVDIDSSSNSQSVDCYFMYYEFPAFPSNSLFKHKTMMPKSYFPKTVQERIPTRAEFKKLFTTKKISQIDSILADTLPNTPHESNMQSPRSSQKPRRRNLSQSKMRMSYPQNKRSFLTVI</sequence>